<keyword evidence="5" id="KW-1185">Reference proteome</keyword>
<dbReference type="Proteomes" id="UP000324748">
    <property type="component" value="Unassembled WGS sequence"/>
</dbReference>
<feature type="repeat" description="CHCR" evidence="1">
    <location>
        <begin position="67"/>
        <end position="231"/>
    </location>
</feature>
<accession>A0A5B0LNT8</accession>
<proteinExistence type="predicted"/>
<organism evidence="4 5">
    <name type="scientific">Puccinia graminis f. sp. tritici</name>
    <dbReference type="NCBI Taxonomy" id="56615"/>
    <lineage>
        <taxon>Eukaryota</taxon>
        <taxon>Fungi</taxon>
        <taxon>Dikarya</taxon>
        <taxon>Basidiomycota</taxon>
        <taxon>Pucciniomycotina</taxon>
        <taxon>Pucciniomycetes</taxon>
        <taxon>Pucciniales</taxon>
        <taxon>Pucciniaceae</taxon>
        <taxon>Puccinia</taxon>
    </lineage>
</organism>
<dbReference type="GO" id="GO:0006886">
    <property type="term" value="P:intracellular protein transport"/>
    <property type="evidence" value="ECO:0007669"/>
    <property type="project" value="UniProtKB-UniRule"/>
</dbReference>
<name>A0A5B0LNT8_PUCGR</name>
<feature type="compositionally biased region" description="Pro residues" evidence="2">
    <location>
        <begin position="241"/>
        <end position="253"/>
    </location>
</feature>
<dbReference type="InterPro" id="IPR032914">
    <property type="entry name" value="Vam6/VPS39/TRAP1"/>
</dbReference>
<reference evidence="5 6" key="1">
    <citation type="submission" date="2019-05" db="EMBL/GenBank/DDBJ databases">
        <title>Emergence of the Ug99 lineage of the wheat stem rust pathogen through somatic hybridization.</title>
        <authorList>
            <person name="Li F."/>
            <person name="Upadhyaya N.M."/>
            <person name="Sperschneider J."/>
            <person name="Matny O."/>
            <person name="Nguyen-Phuc H."/>
            <person name="Mago R."/>
            <person name="Raley C."/>
            <person name="Miller M.E."/>
            <person name="Silverstein K.A.T."/>
            <person name="Henningsen E."/>
            <person name="Hirsch C.D."/>
            <person name="Visser B."/>
            <person name="Pretorius Z.A."/>
            <person name="Steffenson B.J."/>
            <person name="Schwessinger B."/>
            <person name="Dodds P.N."/>
            <person name="Figueroa M."/>
        </authorList>
    </citation>
    <scope>NUCLEOTIDE SEQUENCE [LARGE SCALE GENOMIC DNA]</scope>
    <source>
        <strain evidence="4">21-0</strain>
        <strain evidence="3 6">Ug99</strain>
    </source>
</reference>
<dbReference type="PANTHER" id="PTHR12894">
    <property type="entry name" value="CNH DOMAIN CONTAINING"/>
    <property type="match status" value="1"/>
</dbReference>
<dbReference type="Proteomes" id="UP000325313">
    <property type="component" value="Unassembled WGS sequence"/>
</dbReference>
<dbReference type="OrthoDB" id="5325112at2759"/>
<dbReference type="EMBL" id="VDEP01000518">
    <property type="protein sequence ID" value="KAA1063962.1"/>
    <property type="molecule type" value="Genomic_DNA"/>
</dbReference>
<evidence type="ECO:0000313" key="5">
    <source>
        <dbReference type="Proteomes" id="UP000324748"/>
    </source>
</evidence>
<evidence type="ECO:0000313" key="4">
    <source>
        <dbReference type="EMBL" id="KAA1065726.1"/>
    </source>
</evidence>
<feature type="region of interest" description="Disordered" evidence="2">
    <location>
        <begin position="236"/>
        <end position="261"/>
    </location>
</feature>
<protein>
    <submittedName>
        <fullName evidence="4">Vacuolar morphoproteinsis protein 6</fullName>
    </submittedName>
</protein>
<dbReference type="EMBL" id="VSWC01000196">
    <property type="protein sequence ID" value="KAA1065726.1"/>
    <property type="molecule type" value="Genomic_DNA"/>
</dbReference>
<evidence type="ECO:0000313" key="3">
    <source>
        <dbReference type="EMBL" id="KAA1063962.1"/>
    </source>
</evidence>
<gene>
    <name evidence="4" type="primary">VAM6_2</name>
    <name evidence="4" type="ORF">PGT21_008465</name>
    <name evidence="3" type="ORF">PGTUg99_010377</name>
</gene>
<evidence type="ECO:0000256" key="1">
    <source>
        <dbReference type="PROSITE-ProRule" id="PRU01006"/>
    </source>
</evidence>
<evidence type="ECO:0000313" key="6">
    <source>
        <dbReference type="Proteomes" id="UP000325313"/>
    </source>
</evidence>
<dbReference type="PROSITE" id="PS50236">
    <property type="entry name" value="CHCR"/>
    <property type="match status" value="1"/>
</dbReference>
<dbReference type="GO" id="GO:0034058">
    <property type="term" value="P:endosomal vesicle fusion"/>
    <property type="evidence" value="ECO:0007669"/>
    <property type="project" value="TreeGrafter"/>
</dbReference>
<sequence>MAMNEEDAMTQIEPTVRYLQKPGSKHIDVILESSKWVFSLCQDKEEEGGPGSAMELIKGDLEIFVADLSAVDSLPKPLIVTFLDHLKSSTPIQLYLEFIVRSLRLQDSSFHEKFIQIYLLEVNRLHGLGRLESGQETYKKLLAHLEDSSSYSPNWVLGRLPPDSMWQARAITLGTIGQHETALRIYVEQLNDLRSAEEYCQPIYEKTAAVDGSVFLCLLKICPRLNVSLVDEQSEETPHPYARPSPYFHPAPTHPQKLPAL</sequence>
<dbReference type="InterPro" id="IPR000547">
    <property type="entry name" value="Clathrin_H-chain/VPS_repeat"/>
</dbReference>
<dbReference type="AlphaFoldDB" id="A0A5B0LNT8"/>
<evidence type="ECO:0000256" key="2">
    <source>
        <dbReference type="SAM" id="MobiDB-lite"/>
    </source>
</evidence>
<comment type="caution">
    <text evidence="4">The sequence shown here is derived from an EMBL/GenBank/DDBJ whole genome shotgun (WGS) entry which is preliminary data.</text>
</comment>
<dbReference type="GO" id="GO:0000329">
    <property type="term" value="C:fungal-type vacuole membrane"/>
    <property type="evidence" value="ECO:0007669"/>
    <property type="project" value="TreeGrafter"/>
</dbReference>
<dbReference type="GO" id="GO:0006914">
    <property type="term" value="P:autophagy"/>
    <property type="evidence" value="ECO:0007669"/>
    <property type="project" value="TreeGrafter"/>
</dbReference>
<dbReference type="PANTHER" id="PTHR12894:SF49">
    <property type="entry name" value="VAM6_VPS39-LIKE PROTEIN"/>
    <property type="match status" value="1"/>
</dbReference>